<keyword evidence="2" id="KW-1185">Reference proteome</keyword>
<sequence length="155" mass="16665">MSSSEKDIARSSPEITTATSSLEIAIETAKSSSEIAMARSSSEKMKSVGLNTNAYFAAALLISGRMSIEHLRRATGQQNMYFLSSLSGNSIRATSLRLDISVNEVISCSSPLLGLLLEPPLTYSSGHSSEREGLEGYVEVSMGRRVDSEQLSPRV</sequence>
<dbReference type="EMBL" id="JAJAGQ010000022">
    <property type="protein sequence ID" value="KAJ8529268.1"/>
    <property type="molecule type" value="Genomic_DNA"/>
</dbReference>
<proteinExistence type="predicted"/>
<dbReference type="Proteomes" id="UP001152561">
    <property type="component" value="Unassembled WGS sequence"/>
</dbReference>
<evidence type="ECO:0000313" key="1">
    <source>
        <dbReference type="EMBL" id="KAJ8529268.1"/>
    </source>
</evidence>
<dbReference type="AlphaFoldDB" id="A0A9Q1L4K7"/>
<name>A0A9Q1L4K7_9SOLA</name>
<organism evidence="1 2">
    <name type="scientific">Anisodus acutangulus</name>
    <dbReference type="NCBI Taxonomy" id="402998"/>
    <lineage>
        <taxon>Eukaryota</taxon>
        <taxon>Viridiplantae</taxon>
        <taxon>Streptophyta</taxon>
        <taxon>Embryophyta</taxon>
        <taxon>Tracheophyta</taxon>
        <taxon>Spermatophyta</taxon>
        <taxon>Magnoliopsida</taxon>
        <taxon>eudicotyledons</taxon>
        <taxon>Gunneridae</taxon>
        <taxon>Pentapetalae</taxon>
        <taxon>asterids</taxon>
        <taxon>lamiids</taxon>
        <taxon>Solanales</taxon>
        <taxon>Solanaceae</taxon>
        <taxon>Solanoideae</taxon>
        <taxon>Hyoscyameae</taxon>
        <taxon>Anisodus</taxon>
    </lineage>
</organism>
<gene>
    <name evidence="1" type="ORF">K7X08_036103</name>
</gene>
<evidence type="ECO:0000313" key="2">
    <source>
        <dbReference type="Proteomes" id="UP001152561"/>
    </source>
</evidence>
<protein>
    <submittedName>
        <fullName evidence="1">Uncharacterized protein</fullName>
    </submittedName>
</protein>
<comment type="caution">
    <text evidence="1">The sequence shown here is derived from an EMBL/GenBank/DDBJ whole genome shotgun (WGS) entry which is preliminary data.</text>
</comment>
<accession>A0A9Q1L4K7</accession>
<reference evidence="2" key="1">
    <citation type="journal article" date="2023" name="Proc. Natl. Acad. Sci. U.S.A.">
        <title>Genomic and structural basis for evolution of tropane alkaloid biosynthesis.</title>
        <authorList>
            <person name="Wanga Y.-J."/>
            <person name="Taina T."/>
            <person name="Yua J.-Y."/>
            <person name="Lia J."/>
            <person name="Xua B."/>
            <person name="Chenc J."/>
            <person name="D'Auriad J.C."/>
            <person name="Huanga J.-P."/>
            <person name="Huanga S.-X."/>
        </authorList>
    </citation>
    <scope>NUCLEOTIDE SEQUENCE [LARGE SCALE GENOMIC DNA]</scope>
    <source>
        <strain evidence="2">cv. KIB-2019</strain>
    </source>
</reference>